<gene>
    <name evidence="2" type="ORF">GJW-30_1_03989</name>
</gene>
<reference evidence="2 3" key="1">
    <citation type="submission" date="2015-08" db="EMBL/GenBank/DDBJ databases">
        <title>Investigation of the bacterial diversity of lava forest soil.</title>
        <authorList>
            <person name="Lee J.S."/>
        </authorList>
    </citation>
    <scope>NUCLEOTIDE SEQUENCE [LARGE SCALE GENOMIC DNA]</scope>
    <source>
        <strain evidence="2 3">GJW-30</strain>
    </source>
</reference>
<evidence type="ECO:0008006" key="4">
    <source>
        <dbReference type="Google" id="ProtNLM"/>
    </source>
</evidence>
<dbReference type="KEGG" id="vgo:GJW-30_1_03989"/>
<dbReference type="Pfam" id="PF16357">
    <property type="entry name" value="PepSY_TM_like_2"/>
    <property type="match status" value="1"/>
</dbReference>
<evidence type="ECO:0000313" key="2">
    <source>
        <dbReference type="EMBL" id="BAT61432.1"/>
    </source>
</evidence>
<proteinExistence type="predicted"/>
<dbReference type="AlphaFoldDB" id="A0A0S3PZT0"/>
<feature type="transmembrane region" description="Helical" evidence="1">
    <location>
        <begin position="208"/>
        <end position="226"/>
    </location>
</feature>
<dbReference type="PANTHER" id="PTHR40115">
    <property type="entry name" value="INNER MEMBRANE PROTEIN WITH PEPSY TM HELIX"/>
    <property type="match status" value="1"/>
</dbReference>
<feature type="transmembrane region" description="Helical" evidence="1">
    <location>
        <begin position="39"/>
        <end position="61"/>
    </location>
</feature>
<evidence type="ECO:0000256" key="1">
    <source>
        <dbReference type="SAM" id="Phobius"/>
    </source>
</evidence>
<evidence type="ECO:0000313" key="3">
    <source>
        <dbReference type="Proteomes" id="UP000236884"/>
    </source>
</evidence>
<keyword evidence="1" id="KW-0472">Membrane</keyword>
<protein>
    <recommendedName>
        <fullName evidence="4">PepSY-associated TM helix</fullName>
    </recommendedName>
</protein>
<keyword evidence="3" id="KW-1185">Reference proteome</keyword>
<dbReference type="EMBL" id="AP014946">
    <property type="protein sequence ID" value="BAT61432.1"/>
    <property type="molecule type" value="Genomic_DNA"/>
</dbReference>
<organism evidence="2 3">
    <name type="scientific">Variibacter gotjawalensis</name>
    <dbReference type="NCBI Taxonomy" id="1333996"/>
    <lineage>
        <taxon>Bacteria</taxon>
        <taxon>Pseudomonadati</taxon>
        <taxon>Pseudomonadota</taxon>
        <taxon>Alphaproteobacteria</taxon>
        <taxon>Hyphomicrobiales</taxon>
        <taxon>Nitrobacteraceae</taxon>
        <taxon>Variibacter</taxon>
    </lineage>
</organism>
<name>A0A0S3PZT0_9BRAD</name>
<sequence>MHNPTQTKALEAAQARPRRTGARKFPTVRAFWLFHLHRWHWISAALSLIGMLLFAITGVTLNHAAMIEARPKVASQEATLPAELRHQLTAQGGEKKQPLPADVSQWIAKTVGANVAGREAEWSDREIYVALPRPGGDAWLSIARNEGAITYEVTSRGWISYFNDLHKGRHTGLAWTLFLDIFALGCVVFCVTGLFLLQMHGRTRPMTWPTVALGFVIPLLLVIVFIHL</sequence>
<dbReference type="PANTHER" id="PTHR40115:SF1">
    <property type="entry name" value="INNER MEMBRANE PROTEIN WITH PEPSY TM HELIX"/>
    <property type="match status" value="1"/>
</dbReference>
<keyword evidence="1" id="KW-0812">Transmembrane</keyword>
<feature type="transmembrane region" description="Helical" evidence="1">
    <location>
        <begin position="173"/>
        <end position="196"/>
    </location>
</feature>
<keyword evidence="1" id="KW-1133">Transmembrane helix</keyword>
<dbReference type="Proteomes" id="UP000236884">
    <property type="component" value="Chromosome"/>
</dbReference>
<dbReference type="RefSeq" id="WP_245408568.1">
    <property type="nucleotide sequence ID" value="NZ_AP014946.1"/>
</dbReference>
<dbReference type="InterPro" id="IPR032307">
    <property type="entry name" value="PepSY_TM-like_2"/>
</dbReference>
<accession>A0A0S3PZT0</accession>